<dbReference type="InterPro" id="IPR023186">
    <property type="entry name" value="IUNH"/>
</dbReference>
<accession>G9WJ19</accession>
<dbReference type="InterPro" id="IPR015910">
    <property type="entry name" value="I/U_nuclsd_hydro_CS"/>
</dbReference>
<evidence type="ECO:0000256" key="1">
    <source>
        <dbReference type="ARBA" id="ARBA00022801"/>
    </source>
</evidence>
<dbReference type="Pfam" id="PF01156">
    <property type="entry name" value="IU_nuc_hydro"/>
    <property type="match status" value="1"/>
</dbReference>
<evidence type="ECO:0000313" key="5">
    <source>
        <dbReference type="Proteomes" id="UP000004959"/>
    </source>
</evidence>
<reference evidence="4 5" key="1">
    <citation type="journal article" date="2012" name="PLoS ONE">
        <title>Functional divergence in the genus oenococcus as predicted by genome sequencing of the newly-described species, Oenococcus kitaharae.</title>
        <authorList>
            <person name="Borneman A.R."/>
            <person name="McCarthy J.M."/>
            <person name="Chambers P.J."/>
            <person name="Bartowsky E.J."/>
        </authorList>
    </citation>
    <scope>NUCLEOTIDE SEQUENCE [LARGE SCALE GENOMIC DNA]</scope>
    <source>
        <strain evidence="5">DSM17330</strain>
    </source>
</reference>
<dbReference type="Proteomes" id="UP000004959">
    <property type="component" value="Chromosome"/>
</dbReference>
<gene>
    <name evidence="4" type="ORF">OKIT_0346</name>
</gene>
<dbReference type="GO" id="GO:0008477">
    <property type="term" value="F:purine nucleosidase activity"/>
    <property type="evidence" value="ECO:0007669"/>
    <property type="project" value="TreeGrafter"/>
</dbReference>
<protein>
    <submittedName>
        <fullName evidence="4">Inosine-uridine preferring nucleoside hydrolase</fullName>
    </submittedName>
</protein>
<organism evidence="4 5">
    <name type="scientific">Oenococcus kitaharae DSM 17330</name>
    <dbReference type="NCBI Taxonomy" id="1045004"/>
    <lineage>
        <taxon>Bacteria</taxon>
        <taxon>Bacillati</taxon>
        <taxon>Bacillota</taxon>
        <taxon>Bacilli</taxon>
        <taxon>Lactobacillales</taxon>
        <taxon>Lactobacillaceae</taxon>
        <taxon>Oenococcus</taxon>
    </lineage>
</organism>
<dbReference type="SUPFAM" id="SSF53590">
    <property type="entry name" value="Nucleoside hydrolase"/>
    <property type="match status" value="1"/>
</dbReference>
<evidence type="ECO:0000313" key="4">
    <source>
        <dbReference type="EMBL" id="EHN58468.1"/>
    </source>
</evidence>
<dbReference type="OrthoDB" id="9797882at2"/>
<dbReference type="InterPro" id="IPR001910">
    <property type="entry name" value="Inosine/uridine_hydrolase_dom"/>
</dbReference>
<name>G9WJ19_9LACO</name>
<dbReference type="GO" id="GO:0005829">
    <property type="term" value="C:cytosol"/>
    <property type="evidence" value="ECO:0007669"/>
    <property type="project" value="TreeGrafter"/>
</dbReference>
<sequence length="301" mass="32884">MNVIIDSDPGIDDAVALSVILNNPAFHVKLITTVAGNVTVDKTTKNALRLVEFFNMQTPVATGASQPLIKAFEDAARIHGESGMEGYIFPAIQSSPIKQTAAEAWHNVLVQSDEKVTLVLTGSYTNFALWFRQYPQDLAKIDRVLAMGGSICGGNMTSAAEFNVFTDPDAAKILLSAGLPITMVGLDVTLKAMVNQDWIHQVSAMNRSGKMLAALISHYNDIHAEGWPIHDANTIGYLCHPEFYQTKDVWVDIVTEGPAIGETVVDIRAAYHQGRTNATVLTDIDAARFRDWLQDQIAKMP</sequence>
<dbReference type="HOGENOM" id="CLU_036838_2_0_9"/>
<dbReference type="eggNOG" id="COG1957">
    <property type="taxonomic scope" value="Bacteria"/>
</dbReference>
<feature type="domain" description="Inosine/uridine-preferring nucleoside hydrolase" evidence="3">
    <location>
        <begin position="3"/>
        <end position="290"/>
    </location>
</feature>
<dbReference type="PATRIC" id="fig|1045004.4.peg.345"/>
<evidence type="ECO:0000259" key="3">
    <source>
        <dbReference type="Pfam" id="PF01156"/>
    </source>
</evidence>
<keyword evidence="5" id="KW-1185">Reference proteome</keyword>
<dbReference type="InterPro" id="IPR036452">
    <property type="entry name" value="Ribo_hydro-like"/>
</dbReference>
<keyword evidence="2" id="KW-0326">Glycosidase</keyword>
<dbReference type="PROSITE" id="PS01247">
    <property type="entry name" value="IUNH"/>
    <property type="match status" value="1"/>
</dbReference>
<evidence type="ECO:0000256" key="2">
    <source>
        <dbReference type="ARBA" id="ARBA00023295"/>
    </source>
</evidence>
<dbReference type="RefSeq" id="WP_007744758.1">
    <property type="nucleotide sequence ID" value="NZ_CM001398.1"/>
</dbReference>
<proteinExistence type="predicted"/>
<dbReference type="STRING" id="336988.NT96_04915"/>
<keyword evidence="1 4" id="KW-0378">Hydrolase</keyword>
<dbReference type="AlphaFoldDB" id="G9WJ19"/>
<dbReference type="PANTHER" id="PTHR12304">
    <property type="entry name" value="INOSINE-URIDINE PREFERRING NUCLEOSIDE HYDROLASE"/>
    <property type="match status" value="1"/>
</dbReference>
<dbReference type="GO" id="GO:0006152">
    <property type="term" value="P:purine nucleoside catabolic process"/>
    <property type="evidence" value="ECO:0007669"/>
    <property type="project" value="TreeGrafter"/>
</dbReference>
<comment type="caution">
    <text evidence="4">The sequence shown here is derived from an EMBL/GenBank/DDBJ whole genome shotgun (WGS) entry which is preliminary data.</text>
</comment>
<dbReference type="Gene3D" id="3.90.245.10">
    <property type="entry name" value="Ribonucleoside hydrolase-like"/>
    <property type="match status" value="1"/>
</dbReference>
<dbReference type="CDD" id="cd02651">
    <property type="entry name" value="nuc_hydro_IU_UC_XIUA"/>
    <property type="match status" value="1"/>
</dbReference>
<dbReference type="PANTHER" id="PTHR12304:SF15">
    <property type="entry name" value="NON-SPECIFIC RIBONUCLEOSIDE HYDROLASE RIHC"/>
    <property type="match status" value="1"/>
</dbReference>
<dbReference type="GO" id="GO:0045437">
    <property type="term" value="F:uridine nucleosidase activity"/>
    <property type="evidence" value="ECO:0007669"/>
    <property type="project" value="UniProtKB-ARBA"/>
</dbReference>
<dbReference type="NCBIfam" id="NF008036">
    <property type="entry name" value="PRK10768.1"/>
    <property type="match status" value="1"/>
</dbReference>
<dbReference type="EMBL" id="AFVZ01000001">
    <property type="protein sequence ID" value="EHN58468.1"/>
    <property type="molecule type" value="Genomic_DNA"/>
</dbReference>